<evidence type="ECO:0000256" key="1">
    <source>
        <dbReference type="SAM" id="MobiDB-lite"/>
    </source>
</evidence>
<protein>
    <submittedName>
        <fullName evidence="2">Uncharacterized protein</fullName>
    </submittedName>
</protein>
<feature type="compositionally biased region" description="Basic and acidic residues" evidence="1">
    <location>
        <begin position="87"/>
        <end position="97"/>
    </location>
</feature>
<sequence length="136" mass="15039">MRLRSSQAHPAPSGPLSLAYTKRTQRRATEITGDIGPSTRVPVFDQLGPSPPTSICQVNLSPWLVKSTIEIPPRRVQSLVRPRGEKKHSQPELEGSTRSRKSPRSRHQKAKRKEVIIDSKTSDEEGLVAQSGNPKS</sequence>
<accession>A0AAD5NL60</accession>
<reference evidence="2" key="2">
    <citation type="submission" date="2023-02" db="EMBL/GenBank/DDBJ databases">
        <authorList>
            <person name="Swenson N.G."/>
            <person name="Wegrzyn J.L."/>
            <person name="Mcevoy S.L."/>
        </authorList>
    </citation>
    <scope>NUCLEOTIDE SEQUENCE</scope>
    <source>
        <strain evidence="2">91603</strain>
        <tissue evidence="2">Leaf</tissue>
    </source>
</reference>
<evidence type="ECO:0000313" key="3">
    <source>
        <dbReference type="Proteomes" id="UP001064489"/>
    </source>
</evidence>
<dbReference type="EMBL" id="JAJSOW010000105">
    <property type="protein sequence ID" value="KAI9164839.1"/>
    <property type="molecule type" value="Genomic_DNA"/>
</dbReference>
<feature type="region of interest" description="Disordered" evidence="1">
    <location>
        <begin position="71"/>
        <end position="136"/>
    </location>
</feature>
<name>A0AAD5NL60_ACENE</name>
<dbReference type="AlphaFoldDB" id="A0AAD5NL60"/>
<dbReference type="Proteomes" id="UP001064489">
    <property type="component" value="Chromosome 10"/>
</dbReference>
<proteinExistence type="predicted"/>
<gene>
    <name evidence="2" type="ORF">LWI28_003059</name>
</gene>
<feature type="region of interest" description="Disordered" evidence="1">
    <location>
        <begin position="1"/>
        <end position="51"/>
    </location>
</feature>
<reference evidence="2" key="1">
    <citation type="journal article" date="2022" name="Plant J.">
        <title>Strategies of tolerance reflected in two North American maple genomes.</title>
        <authorList>
            <person name="McEvoy S.L."/>
            <person name="Sezen U.U."/>
            <person name="Trouern-Trend A."/>
            <person name="McMahon S.M."/>
            <person name="Schaberg P.G."/>
            <person name="Yang J."/>
            <person name="Wegrzyn J.L."/>
            <person name="Swenson N.G."/>
        </authorList>
    </citation>
    <scope>NUCLEOTIDE SEQUENCE</scope>
    <source>
        <strain evidence="2">91603</strain>
    </source>
</reference>
<organism evidence="2 3">
    <name type="scientific">Acer negundo</name>
    <name type="common">Box elder</name>
    <dbReference type="NCBI Taxonomy" id="4023"/>
    <lineage>
        <taxon>Eukaryota</taxon>
        <taxon>Viridiplantae</taxon>
        <taxon>Streptophyta</taxon>
        <taxon>Embryophyta</taxon>
        <taxon>Tracheophyta</taxon>
        <taxon>Spermatophyta</taxon>
        <taxon>Magnoliopsida</taxon>
        <taxon>eudicotyledons</taxon>
        <taxon>Gunneridae</taxon>
        <taxon>Pentapetalae</taxon>
        <taxon>rosids</taxon>
        <taxon>malvids</taxon>
        <taxon>Sapindales</taxon>
        <taxon>Sapindaceae</taxon>
        <taxon>Hippocastanoideae</taxon>
        <taxon>Acereae</taxon>
        <taxon>Acer</taxon>
    </lineage>
</organism>
<evidence type="ECO:0000313" key="2">
    <source>
        <dbReference type="EMBL" id="KAI9164839.1"/>
    </source>
</evidence>
<feature type="compositionally biased region" description="Basic residues" evidence="1">
    <location>
        <begin position="98"/>
        <end position="112"/>
    </location>
</feature>
<comment type="caution">
    <text evidence="2">The sequence shown here is derived from an EMBL/GenBank/DDBJ whole genome shotgun (WGS) entry which is preliminary data.</text>
</comment>
<feature type="compositionally biased region" description="Basic and acidic residues" evidence="1">
    <location>
        <begin position="113"/>
        <end position="123"/>
    </location>
</feature>
<keyword evidence="3" id="KW-1185">Reference proteome</keyword>